<reference evidence="1 2" key="1">
    <citation type="submission" date="2019-05" db="EMBL/GenBank/DDBJ databases">
        <title>Colwellia ponticola sp. nov., isolated from seawater.</title>
        <authorList>
            <person name="Yoon J.-H."/>
        </authorList>
    </citation>
    <scope>NUCLEOTIDE SEQUENCE [LARGE SCALE GENOMIC DNA]</scope>
    <source>
        <strain evidence="1 2">OISW-25</strain>
    </source>
</reference>
<dbReference type="GO" id="GO:0006313">
    <property type="term" value="P:DNA transposition"/>
    <property type="evidence" value="ECO:0007669"/>
    <property type="project" value="InterPro"/>
</dbReference>
<name>A0A8H2PMR2_9GAMM</name>
<proteinExistence type="predicted"/>
<dbReference type="InterPro" id="IPR036515">
    <property type="entry name" value="Transposase_17_sf"/>
</dbReference>
<evidence type="ECO:0000313" key="2">
    <source>
        <dbReference type="Proteomes" id="UP000307702"/>
    </source>
</evidence>
<protein>
    <submittedName>
        <fullName evidence="1">Transposase</fullName>
    </submittedName>
</protein>
<dbReference type="OrthoDB" id="9814067at2"/>
<dbReference type="Gene3D" id="3.30.70.1290">
    <property type="entry name" value="Transposase IS200-like"/>
    <property type="match status" value="1"/>
</dbReference>
<sequence>MAKPRSQQISLLDTPYYHLCSRTVRKAFLCGVDKETGVSFEHRRSWIEKRLFQLSQVFAIDICAHAVMHNHLHLVLHVDSEQVKSWSIDEVLMRWHQLFKGTLLTQQYAKKQALDKFQLAMVESTAKVYKQRLIDISWFMRSLNEPIARQANREDNCTGHFWEGRFTSQALLDEGALLSCMAYVDLNPVRAAIAPTPEQSDFTSIQLRIKAAIKGKQPARLLPFVGNAHQTQGKGICFSLQDYLTLVDETGRVLREDKRGVINAEVTDILSRLHLSDESWLTLTTHFEATFTGAVGTVEHLCEFSAHVGLQRTHGIANAKACLNSA</sequence>
<dbReference type="AlphaFoldDB" id="A0A8H2PMR2"/>
<dbReference type="Proteomes" id="UP000307702">
    <property type="component" value="Unassembled WGS sequence"/>
</dbReference>
<keyword evidence="2" id="KW-1185">Reference proteome</keyword>
<organism evidence="1 2">
    <name type="scientific">Colwellia ponticola</name>
    <dbReference type="NCBI Taxonomy" id="2304625"/>
    <lineage>
        <taxon>Bacteria</taxon>
        <taxon>Pseudomonadati</taxon>
        <taxon>Pseudomonadota</taxon>
        <taxon>Gammaproteobacteria</taxon>
        <taxon>Alteromonadales</taxon>
        <taxon>Colwelliaceae</taxon>
        <taxon>Colwellia</taxon>
    </lineage>
</organism>
<dbReference type="PANTHER" id="PTHR34322:SF2">
    <property type="entry name" value="TRANSPOSASE IS200-LIKE DOMAIN-CONTAINING PROTEIN"/>
    <property type="match status" value="1"/>
</dbReference>
<dbReference type="GO" id="GO:0003677">
    <property type="term" value="F:DNA binding"/>
    <property type="evidence" value="ECO:0007669"/>
    <property type="project" value="InterPro"/>
</dbReference>
<gene>
    <name evidence="1" type="ORF">FCS21_03935</name>
</gene>
<dbReference type="GO" id="GO:0004803">
    <property type="term" value="F:transposase activity"/>
    <property type="evidence" value="ECO:0007669"/>
    <property type="project" value="InterPro"/>
</dbReference>
<comment type="caution">
    <text evidence="1">The sequence shown here is derived from an EMBL/GenBank/DDBJ whole genome shotgun (WGS) entry which is preliminary data.</text>
</comment>
<dbReference type="RefSeq" id="WP_138620685.1">
    <property type="nucleotide sequence ID" value="NZ_SZVP01000002.1"/>
</dbReference>
<accession>A0A8H2PMR2</accession>
<evidence type="ECO:0000313" key="1">
    <source>
        <dbReference type="EMBL" id="TMM46924.1"/>
    </source>
</evidence>
<dbReference type="SUPFAM" id="SSF143422">
    <property type="entry name" value="Transposase IS200-like"/>
    <property type="match status" value="1"/>
</dbReference>
<dbReference type="EMBL" id="SZVP01000002">
    <property type="protein sequence ID" value="TMM46924.1"/>
    <property type="molecule type" value="Genomic_DNA"/>
</dbReference>
<dbReference type="PANTHER" id="PTHR34322">
    <property type="entry name" value="TRANSPOSASE, Y1_TNP DOMAIN-CONTAINING"/>
    <property type="match status" value="1"/>
</dbReference>